<reference evidence="2 3" key="1">
    <citation type="submission" date="2012-10" db="EMBL/GenBank/DDBJ databases">
        <authorList>
            <person name="Zafar N."/>
            <person name="Inman J."/>
            <person name="Hall N."/>
            <person name="Lorenzi H."/>
            <person name="Caler E."/>
        </authorList>
    </citation>
    <scope>NUCLEOTIDE SEQUENCE [LARGE SCALE GENOMIC DNA]</scope>
    <source>
        <strain evidence="2 3">IP1</strain>
    </source>
</reference>
<dbReference type="KEGG" id="eiv:EIN_114160"/>
<gene>
    <name evidence="2" type="ORF">EIN_114160</name>
</gene>
<protein>
    <submittedName>
        <fullName evidence="2">Uncharacterized protein</fullName>
    </submittedName>
</protein>
<dbReference type="PANTHER" id="PTHR15323:SF6">
    <property type="entry name" value="CELL DIVISION CYCLE PROTEIN 123 HOMOLOG"/>
    <property type="match status" value="1"/>
</dbReference>
<dbReference type="AlphaFoldDB" id="A0A0A1TXZ8"/>
<sequence length="292" mass="33425">MALTSSRLRELFGEYMIPGEVHLLPDDMKTIILEEMGGSVIWDGVEEVSETTSIFGVCKGDDETFEVGHLWFDELIKKAIEKYGEVFLRLNKVALLDSEWMNGSLSIHNSRDALTLLQASERANISLDSHSPNELEIVQYVSINPNQEFRCFVIQNTLCAIIQRYTDIFTSSIEKQKTQIVTAICSLYDNMHQTNLNIENYTFDVMVKGDKATLIDADELDEYHTKNTLEGFSTLDEIKEAKVKPVFLYVKEQNQVQPSVKLFQGIPQEFFNDKVIETFNKDPKKLDNMNID</sequence>
<dbReference type="GeneID" id="14885263"/>
<proteinExistence type="inferred from homology"/>
<keyword evidence="3" id="KW-1185">Reference proteome</keyword>
<comment type="similarity">
    <text evidence="1">Belongs to the CDC123 family.</text>
</comment>
<dbReference type="GO" id="GO:0005737">
    <property type="term" value="C:cytoplasm"/>
    <property type="evidence" value="ECO:0007669"/>
    <property type="project" value="TreeGrafter"/>
</dbReference>
<dbReference type="OrthoDB" id="16522at2759"/>
<accession>A0A0A1TXZ8</accession>
<dbReference type="RefSeq" id="XP_004185618.1">
    <property type="nucleotide sequence ID" value="XM_004185570.1"/>
</dbReference>
<dbReference type="PANTHER" id="PTHR15323">
    <property type="entry name" value="D123 PROTEIN"/>
    <property type="match status" value="1"/>
</dbReference>
<dbReference type="VEuPathDB" id="AmoebaDB:EIN_114160"/>
<dbReference type="OMA" id="DSEWMNG"/>
<evidence type="ECO:0000313" key="2">
    <source>
        <dbReference type="EMBL" id="ELP86272.1"/>
    </source>
</evidence>
<dbReference type="Proteomes" id="UP000014680">
    <property type="component" value="Unassembled WGS sequence"/>
</dbReference>
<dbReference type="InterPro" id="IPR009772">
    <property type="entry name" value="CDC123"/>
</dbReference>
<dbReference type="Pfam" id="PF07065">
    <property type="entry name" value="D123"/>
    <property type="match status" value="1"/>
</dbReference>
<evidence type="ECO:0000313" key="3">
    <source>
        <dbReference type="Proteomes" id="UP000014680"/>
    </source>
</evidence>
<name>A0A0A1TXZ8_ENTIV</name>
<dbReference type="EMBL" id="KB207005">
    <property type="protein sequence ID" value="ELP86272.1"/>
    <property type="molecule type" value="Genomic_DNA"/>
</dbReference>
<evidence type="ECO:0000256" key="1">
    <source>
        <dbReference type="ARBA" id="ARBA00011047"/>
    </source>
</evidence>
<organism evidence="2 3">
    <name type="scientific">Entamoeba invadens IP1</name>
    <dbReference type="NCBI Taxonomy" id="370355"/>
    <lineage>
        <taxon>Eukaryota</taxon>
        <taxon>Amoebozoa</taxon>
        <taxon>Evosea</taxon>
        <taxon>Archamoebae</taxon>
        <taxon>Mastigamoebida</taxon>
        <taxon>Entamoebidae</taxon>
        <taxon>Entamoeba</taxon>
    </lineage>
</organism>